<keyword evidence="2" id="KW-0067">ATP-binding</keyword>
<name>A0A8K0HXX6_COCNU</name>
<dbReference type="Proteomes" id="UP000797356">
    <property type="component" value="Chromosome 2"/>
</dbReference>
<keyword evidence="3" id="KW-0418">Kinase</keyword>
<dbReference type="AlphaFoldDB" id="A0A8K0HXX6"/>
<dbReference type="InterPro" id="IPR011009">
    <property type="entry name" value="Kinase-like_dom_sf"/>
</dbReference>
<organism evidence="3 4">
    <name type="scientific">Cocos nucifera</name>
    <name type="common">Coconut palm</name>
    <dbReference type="NCBI Taxonomy" id="13894"/>
    <lineage>
        <taxon>Eukaryota</taxon>
        <taxon>Viridiplantae</taxon>
        <taxon>Streptophyta</taxon>
        <taxon>Embryophyta</taxon>
        <taxon>Tracheophyta</taxon>
        <taxon>Spermatophyta</taxon>
        <taxon>Magnoliopsida</taxon>
        <taxon>Liliopsida</taxon>
        <taxon>Arecaceae</taxon>
        <taxon>Arecoideae</taxon>
        <taxon>Cocoseae</taxon>
        <taxon>Attaleinae</taxon>
        <taxon>Cocos</taxon>
    </lineage>
</organism>
<dbReference type="SUPFAM" id="SSF56112">
    <property type="entry name" value="Protein kinase-like (PK-like)"/>
    <property type="match status" value="1"/>
</dbReference>
<reference evidence="3" key="1">
    <citation type="journal article" date="2017" name="Gigascience">
        <title>The genome draft of coconut (Cocos nucifera).</title>
        <authorList>
            <person name="Xiao Y."/>
            <person name="Xu P."/>
            <person name="Fan H."/>
            <person name="Baudouin L."/>
            <person name="Xia W."/>
            <person name="Bocs S."/>
            <person name="Xu J."/>
            <person name="Li Q."/>
            <person name="Guo A."/>
            <person name="Zhou L."/>
            <person name="Li J."/>
            <person name="Wu Y."/>
            <person name="Ma Z."/>
            <person name="Armero A."/>
            <person name="Issali A.E."/>
            <person name="Liu N."/>
            <person name="Peng M."/>
            <person name="Yang Y."/>
        </authorList>
    </citation>
    <scope>NUCLEOTIDE SEQUENCE</scope>
    <source>
        <tissue evidence="3">Spear leaf of Hainan Tall coconut</tissue>
    </source>
</reference>
<evidence type="ECO:0000313" key="3">
    <source>
        <dbReference type="EMBL" id="KAG1330293.1"/>
    </source>
</evidence>
<protein>
    <submittedName>
        <fullName evidence="3">Putative Mitogen-activated protein kinase 1</fullName>
    </submittedName>
</protein>
<dbReference type="GO" id="GO:0005524">
    <property type="term" value="F:ATP binding"/>
    <property type="evidence" value="ECO:0007669"/>
    <property type="project" value="UniProtKB-KW"/>
</dbReference>
<proteinExistence type="predicted"/>
<comment type="caution">
    <text evidence="3">The sequence shown here is derived from an EMBL/GenBank/DDBJ whole genome shotgun (WGS) entry which is preliminary data.</text>
</comment>
<evidence type="ECO:0000256" key="2">
    <source>
        <dbReference type="ARBA" id="ARBA00022840"/>
    </source>
</evidence>
<evidence type="ECO:0000256" key="1">
    <source>
        <dbReference type="ARBA" id="ARBA00022741"/>
    </source>
</evidence>
<dbReference type="InterPro" id="IPR050117">
    <property type="entry name" value="MAPK"/>
</dbReference>
<dbReference type="Gene3D" id="1.10.510.10">
    <property type="entry name" value="Transferase(Phosphotransferase) domain 1"/>
    <property type="match status" value="1"/>
</dbReference>
<gene>
    <name evidence="3" type="ORF">COCNU_02G002610</name>
</gene>
<keyword evidence="1" id="KW-0547">Nucleotide-binding</keyword>
<keyword evidence="4" id="KW-1185">Reference proteome</keyword>
<reference evidence="3" key="2">
    <citation type="submission" date="2019-07" db="EMBL/GenBank/DDBJ databases">
        <authorList>
            <person name="Yang Y."/>
            <person name="Bocs S."/>
            <person name="Baudouin L."/>
        </authorList>
    </citation>
    <scope>NUCLEOTIDE SEQUENCE</scope>
    <source>
        <tissue evidence="3">Spear leaf of Hainan Tall coconut</tissue>
    </source>
</reference>
<dbReference type="EMBL" id="CM017873">
    <property type="protein sequence ID" value="KAG1330293.1"/>
    <property type="molecule type" value="Genomic_DNA"/>
</dbReference>
<dbReference type="OrthoDB" id="1926123at2759"/>
<dbReference type="Gene3D" id="3.30.200.20">
    <property type="entry name" value="Phosphorylase Kinase, domain 1"/>
    <property type="match status" value="1"/>
</dbReference>
<dbReference type="PANTHER" id="PTHR24055">
    <property type="entry name" value="MITOGEN-ACTIVATED PROTEIN KINASE"/>
    <property type="match status" value="1"/>
</dbReference>
<keyword evidence="3" id="KW-0808">Transferase</keyword>
<dbReference type="GO" id="GO:0016301">
    <property type="term" value="F:kinase activity"/>
    <property type="evidence" value="ECO:0007669"/>
    <property type="project" value="UniProtKB-KW"/>
</dbReference>
<accession>A0A8K0HXX6</accession>
<evidence type="ECO:0000313" key="4">
    <source>
        <dbReference type="Proteomes" id="UP000797356"/>
    </source>
</evidence>
<sequence length="143" mass="16354">MTEMASTVNEGGRFGGCVGSIQQDLRLIGSPDEADLDFVNENARRYICQLPRHARQSFPGRFPHVHPLAIDLIEKMLTFDPRQRITVEDALAHPYLASLHDISDEPVCMMPFSFDFEQHALSEEQMKELIYQEAVAFNPEYQQ</sequence>